<dbReference type="RefSeq" id="WP_124237908.1">
    <property type="nucleotide sequence ID" value="NZ_JBHUFI010000029.1"/>
</dbReference>
<comment type="caution">
    <text evidence="7">The sequence shown here is derived from an EMBL/GenBank/DDBJ whole genome shotgun (WGS) entry which is preliminary data.</text>
</comment>
<feature type="transmembrane region" description="Helical" evidence="5">
    <location>
        <begin position="227"/>
        <end position="250"/>
    </location>
</feature>
<gene>
    <name evidence="7" type="ORF">EHW97_14610</name>
</gene>
<evidence type="ECO:0000256" key="4">
    <source>
        <dbReference type="ARBA" id="ARBA00023136"/>
    </source>
</evidence>
<dbReference type="PANTHER" id="PTHR43471">
    <property type="entry name" value="ABC TRANSPORTER PERMEASE"/>
    <property type="match status" value="1"/>
</dbReference>
<feature type="transmembrane region" description="Helical" evidence="5">
    <location>
        <begin position="330"/>
        <end position="348"/>
    </location>
</feature>
<evidence type="ECO:0000256" key="1">
    <source>
        <dbReference type="ARBA" id="ARBA00004141"/>
    </source>
</evidence>
<keyword evidence="4 5" id="KW-0472">Membrane</keyword>
<organism evidence="7 8">
    <name type="scientific">Aeromicrobium camelliae</name>
    <dbReference type="NCBI Taxonomy" id="1538144"/>
    <lineage>
        <taxon>Bacteria</taxon>
        <taxon>Bacillati</taxon>
        <taxon>Actinomycetota</taxon>
        <taxon>Actinomycetes</taxon>
        <taxon>Propionibacteriales</taxon>
        <taxon>Nocardioidaceae</taxon>
        <taxon>Aeromicrobium</taxon>
    </lineage>
</organism>
<dbReference type="GO" id="GO:0140359">
    <property type="term" value="F:ABC-type transporter activity"/>
    <property type="evidence" value="ECO:0007669"/>
    <property type="project" value="InterPro"/>
</dbReference>
<feature type="transmembrane region" description="Helical" evidence="5">
    <location>
        <begin position="26"/>
        <end position="48"/>
    </location>
</feature>
<protein>
    <submittedName>
        <fullName evidence="7">ABC transporter permease</fullName>
    </submittedName>
</protein>
<sequence>MARSSTWSMVWLVALREMRTRVLSKVFVLTSGLFVVAIVAGGAFLAFFGPDSQEASRLGVTPEAVALEPALASVAAASGTELEIEHVEPGAVEQQVRDGDLDAALSGSLPDLEVTVESDLDAALQTVIVAVVQQEALAGEIADLGGDPAAVAQQVADAEPRIISLDDAEERDPAQVAAGFVAGILIFIALMGGGQRVAQGVVEEKSSRVVELLLATMRPWQLMAGKVLGNVVVGLLEIGVIVVAALATAWGFDLLDASSLDLGAVAGWMLVWFLVGFVMYALLLASLAALVSRQEDVGSVISPVIGIMMVPYIVGVSIAPWNPESTLVEVLSYVPFCSPFIMPIRIALGTAGTMDVLIALALSLILVPALVWISGRIYSNAILRTGARVSLKQALGRS</sequence>
<evidence type="ECO:0000259" key="6">
    <source>
        <dbReference type="Pfam" id="PF12698"/>
    </source>
</evidence>
<feature type="transmembrane region" description="Helical" evidence="5">
    <location>
        <begin position="355"/>
        <end position="375"/>
    </location>
</feature>
<comment type="subcellular location">
    <subcellularLocation>
        <location evidence="1">Membrane</location>
        <topology evidence="1">Multi-pass membrane protein</topology>
    </subcellularLocation>
</comment>
<evidence type="ECO:0000313" key="8">
    <source>
        <dbReference type="Proteomes" id="UP000275225"/>
    </source>
</evidence>
<evidence type="ECO:0000313" key="7">
    <source>
        <dbReference type="EMBL" id="RQN02051.1"/>
    </source>
</evidence>
<dbReference type="AlphaFoldDB" id="A0A3N6YWB7"/>
<evidence type="ECO:0000256" key="5">
    <source>
        <dbReference type="SAM" id="Phobius"/>
    </source>
</evidence>
<dbReference type="GO" id="GO:0016020">
    <property type="term" value="C:membrane"/>
    <property type="evidence" value="ECO:0007669"/>
    <property type="project" value="UniProtKB-SubCell"/>
</dbReference>
<dbReference type="EMBL" id="RQJX01000027">
    <property type="protein sequence ID" value="RQN02051.1"/>
    <property type="molecule type" value="Genomic_DNA"/>
</dbReference>
<proteinExistence type="predicted"/>
<keyword evidence="8" id="KW-1185">Reference proteome</keyword>
<dbReference type="Proteomes" id="UP000275225">
    <property type="component" value="Unassembled WGS sequence"/>
</dbReference>
<reference evidence="7 8" key="1">
    <citation type="submission" date="2018-11" db="EMBL/GenBank/DDBJ databases">
        <authorList>
            <person name="Li F."/>
        </authorList>
    </citation>
    <scope>NUCLEOTIDE SEQUENCE [LARGE SCALE GENOMIC DNA]</scope>
    <source>
        <strain evidence="7 8">YS17T</strain>
    </source>
</reference>
<feature type="transmembrane region" description="Helical" evidence="5">
    <location>
        <begin position="270"/>
        <end position="290"/>
    </location>
</feature>
<feature type="transmembrane region" description="Helical" evidence="5">
    <location>
        <begin position="174"/>
        <end position="192"/>
    </location>
</feature>
<dbReference type="OrthoDB" id="3268959at2"/>
<keyword evidence="2 5" id="KW-0812">Transmembrane</keyword>
<dbReference type="Pfam" id="PF12698">
    <property type="entry name" value="ABC2_membrane_3"/>
    <property type="match status" value="1"/>
</dbReference>
<dbReference type="InterPro" id="IPR013525">
    <property type="entry name" value="ABC2_TM"/>
</dbReference>
<feature type="transmembrane region" description="Helical" evidence="5">
    <location>
        <begin position="297"/>
        <end position="318"/>
    </location>
</feature>
<evidence type="ECO:0000256" key="3">
    <source>
        <dbReference type="ARBA" id="ARBA00022989"/>
    </source>
</evidence>
<keyword evidence="3 5" id="KW-1133">Transmembrane helix</keyword>
<evidence type="ECO:0000256" key="2">
    <source>
        <dbReference type="ARBA" id="ARBA00022692"/>
    </source>
</evidence>
<feature type="domain" description="ABC-2 type transporter transmembrane" evidence="6">
    <location>
        <begin position="27"/>
        <end position="374"/>
    </location>
</feature>
<dbReference type="PANTHER" id="PTHR43471:SF3">
    <property type="entry name" value="ABC TRANSPORTER PERMEASE PROTEIN NATB"/>
    <property type="match status" value="1"/>
</dbReference>
<accession>A0A3N6YWB7</accession>
<name>A0A3N6YWB7_9ACTN</name>